<keyword evidence="3" id="KW-1185">Reference proteome</keyword>
<accession>B7K9K6</accession>
<protein>
    <recommendedName>
        <fullName evidence="1">Magnetosome protein MamS/MamX domain-containing protein</fullName>
    </recommendedName>
</protein>
<sequence>MRFSLAKKSLKIFAVIGIVLVSVGTTPMLAQDTVSPPNSDPNLAPCWETTPNYSQHHQWMMLENAPMMGNRGYGRGRWGHGMGMYNPNTVETLTGEVISINSFPSGRGMSQGLHLQLQTGNQIVDVHLGPQWYLENQDLQIQPQDTITVTGSKIDNFNQQPNLIAAEIKKGNQTLMLRDNQGIPVWSRWRQNWNP</sequence>
<dbReference type="Pfam" id="PF26390">
    <property type="entry name" value="MamS_MamX"/>
    <property type="match status" value="1"/>
</dbReference>
<gene>
    <name evidence="2" type="ordered locus">PCC7424_1534</name>
</gene>
<reference evidence="3" key="1">
    <citation type="journal article" date="2011" name="MBio">
        <title>Novel metabolic attributes of the genus Cyanothece, comprising a group of unicellular nitrogen-fixing Cyanobacteria.</title>
        <authorList>
            <person name="Bandyopadhyay A."/>
            <person name="Elvitigala T."/>
            <person name="Welsh E."/>
            <person name="Stockel J."/>
            <person name="Liberton M."/>
            <person name="Min H."/>
            <person name="Sherman L.A."/>
            <person name="Pakrasi H.B."/>
        </authorList>
    </citation>
    <scope>NUCLEOTIDE SEQUENCE [LARGE SCALE GENOMIC DNA]</scope>
    <source>
        <strain evidence="3">PCC 7424</strain>
    </source>
</reference>
<dbReference type="HOGENOM" id="CLU_1439862_0_0_3"/>
<dbReference type="InterPro" id="IPR058837">
    <property type="entry name" value="MamS_MamX_dom"/>
</dbReference>
<dbReference type="EMBL" id="CP001291">
    <property type="protein sequence ID" value="ACK69974.1"/>
    <property type="molecule type" value="Genomic_DNA"/>
</dbReference>
<proteinExistence type="predicted"/>
<dbReference type="AlphaFoldDB" id="B7K9K6"/>
<evidence type="ECO:0000313" key="3">
    <source>
        <dbReference type="Proteomes" id="UP000002384"/>
    </source>
</evidence>
<dbReference type="STRING" id="65393.PCC7424_1534"/>
<name>B7K9K6_GLOC7</name>
<feature type="domain" description="Magnetosome protein MamS/MamX" evidence="1">
    <location>
        <begin position="89"/>
        <end position="175"/>
    </location>
</feature>
<dbReference type="RefSeq" id="WP_012598919.1">
    <property type="nucleotide sequence ID" value="NC_011729.1"/>
</dbReference>
<evidence type="ECO:0000313" key="2">
    <source>
        <dbReference type="EMBL" id="ACK69974.1"/>
    </source>
</evidence>
<evidence type="ECO:0000259" key="1">
    <source>
        <dbReference type="Pfam" id="PF26390"/>
    </source>
</evidence>
<dbReference type="KEGG" id="cyc:PCC7424_1534"/>
<dbReference type="eggNOG" id="ENOG5031MME">
    <property type="taxonomic scope" value="Bacteria"/>
</dbReference>
<dbReference type="Proteomes" id="UP000002384">
    <property type="component" value="Chromosome"/>
</dbReference>
<organism evidence="2 3">
    <name type="scientific">Gloeothece citriformis (strain PCC 7424)</name>
    <name type="common">Cyanothece sp. (strain PCC 7424)</name>
    <dbReference type="NCBI Taxonomy" id="65393"/>
    <lineage>
        <taxon>Bacteria</taxon>
        <taxon>Bacillati</taxon>
        <taxon>Cyanobacteriota</taxon>
        <taxon>Cyanophyceae</taxon>
        <taxon>Oscillatoriophycideae</taxon>
        <taxon>Chroococcales</taxon>
        <taxon>Aphanothecaceae</taxon>
        <taxon>Gloeothece</taxon>
        <taxon>Gloeothece citriformis</taxon>
    </lineage>
</organism>